<accession>A0ABP8CQJ7</accession>
<proteinExistence type="predicted"/>
<sequence>MNYLNSILKTFKEHQISQYSELKILEFNKSEHYPISEGIQFESNHFAGEIFYYSSDKMKYCEMEFLIYLGENYKAKVVEETDIKEIENKIAEFLTKRMTELKNVA</sequence>
<dbReference type="Proteomes" id="UP001501682">
    <property type="component" value="Unassembled WGS sequence"/>
</dbReference>
<evidence type="ECO:0000313" key="1">
    <source>
        <dbReference type="EMBL" id="GAA4242126.1"/>
    </source>
</evidence>
<organism evidence="1 2">
    <name type="scientific">Winogradskyella damuponensis</name>
    <dbReference type="NCBI Taxonomy" id="943939"/>
    <lineage>
        <taxon>Bacteria</taxon>
        <taxon>Pseudomonadati</taxon>
        <taxon>Bacteroidota</taxon>
        <taxon>Flavobacteriia</taxon>
        <taxon>Flavobacteriales</taxon>
        <taxon>Flavobacteriaceae</taxon>
        <taxon>Winogradskyella</taxon>
    </lineage>
</organism>
<evidence type="ECO:0000313" key="2">
    <source>
        <dbReference type="Proteomes" id="UP001501682"/>
    </source>
</evidence>
<gene>
    <name evidence="1" type="ORF">GCM10022292_11220</name>
</gene>
<protein>
    <submittedName>
        <fullName evidence="1">Uncharacterized protein</fullName>
    </submittedName>
</protein>
<comment type="caution">
    <text evidence="1">The sequence shown here is derived from an EMBL/GenBank/DDBJ whole genome shotgun (WGS) entry which is preliminary data.</text>
</comment>
<dbReference type="EMBL" id="BAABCB010000008">
    <property type="protein sequence ID" value="GAA4242126.1"/>
    <property type="molecule type" value="Genomic_DNA"/>
</dbReference>
<reference evidence="2" key="1">
    <citation type="journal article" date="2019" name="Int. J. Syst. Evol. Microbiol.">
        <title>The Global Catalogue of Microorganisms (GCM) 10K type strain sequencing project: providing services to taxonomists for standard genome sequencing and annotation.</title>
        <authorList>
            <consortium name="The Broad Institute Genomics Platform"/>
            <consortium name="The Broad Institute Genome Sequencing Center for Infectious Disease"/>
            <person name="Wu L."/>
            <person name="Ma J."/>
        </authorList>
    </citation>
    <scope>NUCLEOTIDE SEQUENCE [LARGE SCALE GENOMIC DNA]</scope>
    <source>
        <strain evidence="2">JCM 17633</strain>
    </source>
</reference>
<name>A0ABP8CQJ7_9FLAO</name>
<keyword evidence="2" id="KW-1185">Reference proteome</keyword>